<dbReference type="Pfam" id="PF18156">
    <property type="entry name" value="pPIWI_RE_Y"/>
    <property type="match status" value="1"/>
</dbReference>
<sequence>MTARAPGTATENGAGDEDAAGTGAENFFAGEPLLRLVATAMVRLSQQRTVGDPVYEDSVQQAYNHIVLHCLRRGAEPPGSVPELARWAAEKPLGAWDFGLPEELAPEAGTHLVDAATGSPTQSCLEWAVSARDPAAEQFENLLMKEALAESRAADAPEAYVAFRRLLIEKPVLTETELAALSADLDLGLLHETVKRCYERAPASCLRDGRYTACGRCGCLLVPVPHGGFRCELDVCRRSPVRQGISWTPADGGGLRHLSRPLRTFITGPGLAETALESALARAGLTAEMWPRFDTYDLRVTFPDGQVWAIDVKDRANPALLGRDTRPLRQDPPYDRGLLVVPQYRFTERDGYREVFRHHVPEEAADRIELLSDRELLRQVRTRLRGRKRPERTRKNSTTGTRGTTGKGAEDA</sequence>
<reference evidence="4 5" key="1">
    <citation type="submission" date="2016-10" db="EMBL/GenBank/DDBJ databases">
        <authorList>
            <person name="de Groot N.N."/>
        </authorList>
    </citation>
    <scope>NUCLEOTIDE SEQUENCE [LARGE SCALE GENOMIC DNA]</scope>
    <source>
        <strain evidence="4 5">CGMCC 4.5739</strain>
    </source>
</reference>
<dbReference type="STRING" id="910347.SAMN05421773_106182"/>
<protein>
    <recommendedName>
        <fullName evidence="6">REase associating with pPIWI RE domain-containing protein</fullName>
    </recommendedName>
</protein>
<evidence type="ECO:0008006" key="6">
    <source>
        <dbReference type="Google" id="ProtNLM"/>
    </source>
</evidence>
<dbReference type="AlphaFoldDB" id="A0A1I1MCZ4"/>
<feature type="region of interest" description="Disordered" evidence="1">
    <location>
        <begin position="382"/>
        <end position="412"/>
    </location>
</feature>
<evidence type="ECO:0000313" key="5">
    <source>
        <dbReference type="Proteomes" id="UP000199207"/>
    </source>
</evidence>
<dbReference type="Proteomes" id="UP000199207">
    <property type="component" value="Unassembled WGS sequence"/>
</dbReference>
<evidence type="ECO:0000256" key="1">
    <source>
        <dbReference type="SAM" id="MobiDB-lite"/>
    </source>
</evidence>
<accession>A0A1I1MCZ4</accession>
<dbReference type="EMBL" id="FOLM01000006">
    <property type="protein sequence ID" value="SFC82722.1"/>
    <property type="molecule type" value="Genomic_DNA"/>
</dbReference>
<feature type="domain" description="pPIWI-RE three-gene island" evidence="3">
    <location>
        <begin position="33"/>
        <end position="174"/>
    </location>
</feature>
<dbReference type="InterPro" id="IPR040828">
    <property type="entry name" value="pPIWI_RE_REase"/>
</dbReference>
<organism evidence="4 5">
    <name type="scientific">Streptomyces aidingensis</name>
    <dbReference type="NCBI Taxonomy" id="910347"/>
    <lineage>
        <taxon>Bacteria</taxon>
        <taxon>Bacillati</taxon>
        <taxon>Actinomycetota</taxon>
        <taxon>Actinomycetes</taxon>
        <taxon>Kitasatosporales</taxon>
        <taxon>Streptomycetaceae</taxon>
        <taxon>Streptomyces</taxon>
    </lineage>
</organism>
<name>A0A1I1MCZ4_9ACTN</name>
<feature type="region of interest" description="Disordered" evidence="1">
    <location>
        <begin position="1"/>
        <end position="22"/>
    </location>
</feature>
<dbReference type="InterPro" id="IPR041191">
    <property type="entry name" value="pPIWI_RE_Y"/>
</dbReference>
<dbReference type="Pfam" id="PF18154">
    <property type="entry name" value="pPIWI_RE_REase"/>
    <property type="match status" value="1"/>
</dbReference>
<feature type="domain" description="REase associating with pPIWI RE" evidence="2">
    <location>
        <begin position="270"/>
        <end position="387"/>
    </location>
</feature>
<gene>
    <name evidence="4" type="ORF">SAMN05421773_106182</name>
</gene>
<dbReference type="RefSeq" id="WP_175541402.1">
    <property type="nucleotide sequence ID" value="NZ_FOLM01000006.1"/>
</dbReference>
<evidence type="ECO:0000259" key="2">
    <source>
        <dbReference type="Pfam" id="PF18154"/>
    </source>
</evidence>
<keyword evidence="5" id="KW-1185">Reference proteome</keyword>
<proteinExistence type="predicted"/>
<feature type="compositionally biased region" description="Basic residues" evidence="1">
    <location>
        <begin position="382"/>
        <end position="392"/>
    </location>
</feature>
<evidence type="ECO:0000259" key="3">
    <source>
        <dbReference type="Pfam" id="PF18156"/>
    </source>
</evidence>
<evidence type="ECO:0000313" key="4">
    <source>
        <dbReference type="EMBL" id="SFC82722.1"/>
    </source>
</evidence>